<keyword evidence="6" id="KW-1185">Reference proteome</keyword>
<dbReference type="InterPro" id="IPR001950">
    <property type="entry name" value="SUI1"/>
</dbReference>
<keyword evidence="1" id="KW-0810">Translation regulation</keyword>
<sequence>MGKRDKKDEAPPPAPFNNPFAALSAQRDALPSGPPPPSPGEKSANNPEPKGPARAVVRMERKGRGGKEVTVVEQLGLPAAQLDTWLKALKGGLGCGGVVEEGSLVLQGDQRERLPALLEARGVRKVIVG</sequence>
<dbReference type="Pfam" id="PF01253">
    <property type="entry name" value="SUI1"/>
    <property type="match status" value="1"/>
</dbReference>
<comment type="caution">
    <text evidence="5">The sequence shown here is derived from an EMBL/GenBank/DDBJ whole genome shotgun (WGS) entry which is preliminary data.</text>
</comment>
<dbReference type="EMBL" id="JAFIMU010000017">
    <property type="protein sequence ID" value="MBN8233117.1"/>
    <property type="molecule type" value="Genomic_DNA"/>
</dbReference>
<accession>A0ABS3DP54</accession>
<proteinExistence type="predicted"/>
<protein>
    <submittedName>
        <fullName evidence="5">Translation initiation factor</fullName>
    </submittedName>
</protein>
<keyword evidence="2" id="KW-0648">Protein biosynthesis</keyword>
<name>A0ABS3DP54_9BACT</name>
<evidence type="ECO:0000256" key="3">
    <source>
        <dbReference type="SAM" id="MobiDB-lite"/>
    </source>
</evidence>
<feature type="domain" description="SUI1" evidence="4">
    <location>
        <begin position="56"/>
        <end position="122"/>
    </location>
</feature>
<dbReference type="InterPro" id="IPR005872">
    <property type="entry name" value="SUI1_arc_bac"/>
</dbReference>
<dbReference type="RefSeq" id="WP_207057657.1">
    <property type="nucleotide sequence ID" value="NZ_JAFIMU010000017.1"/>
</dbReference>
<dbReference type="Proteomes" id="UP000664052">
    <property type="component" value="Unassembled WGS sequence"/>
</dbReference>
<organism evidence="5 6">
    <name type="scientific">Corallococcus macrosporus</name>
    <dbReference type="NCBI Taxonomy" id="35"/>
    <lineage>
        <taxon>Bacteria</taxon>
        <taxon>Pseudomonadati</taxon>
        <taxon>Myxococcota</taxon>
        <taxon>Myxococcia</taxon>
        <taxon>Myxococcales</taxon>
        <taxon>Cystobacterineae</taxon>
        <taxon>Myxococcaceae</taxon>
        <taxon>Corallococcus</taxon>
    </lineage>
</organism>
<dbReference type="InterPro" id="IPR036877">
    <property type="entry name" value="SUI1_dom_sf"/>
</dbReference>
<evidence type="ECO:0000259" key="4">
    <source>
        <dbReference type="PROSITE" id="PS50296"/>
    </source>
</evidence>
<keyword evidence="5" id="KW-0396">Initiation factor</keyword>
<evidence type="ECO:0000313" key="5">
    <source>
        <dbReference type="EMBL" id="MBN8233117.1"/>
    </source>
</evidence>
<evidence type="ECO:0000313" key="6">
    <source>
        <dbReference type="Proteomes" id="UP000664052"/>
    </source>
</evidence>
<dbReference type="SUPFAM" id="SSF55159">
    <property type="entry name" value="eIF1-like"/>
    <property type="match status" value="1"/>
</dbReference>
<gene>
    <name evidence="5" type="ORF">JYK02_36945</name>
</gene>
<feature type="region of interest" description="Disordered" evidence="3">
    <location>
        <begin position="1"/>
        <end position="53"/>
    </location>
</feature>
<dbReference type="PROSITE" id="PS50296">
    <property type="entry name" value="SUI1"/>
    <property type="match status" value="1"/>
</dbReference>
<feature type="compositionally biased region" description="Basic and acidic residues" evidence="3">
    <location>
        <begin position="1"/>
        <end position="10"/>
    </location>
</feature>
<reference evidence="5 6" key="1">
    <citation type="submission" date="2021-02" db="EMBL/GenBank/DDBJ databases">
        <title>De Novo genome assembly of isolated myxobacteria.</title>
        <authorList>
            <person name="Stevens D.C."/>
        </authorList>
    </citation>
    <scope>NUCLEOTIDE SEQUENCE [LARGE SCALE GENOMIC DNA]</scope>
    <source>
        <strain evidence="5 6">ATCC 29039</strain>
    </source>
</reference>
<dbReference type="Gene3D" id="3.30.780.10">
    <property type="entry name" value="SUI1-like domain"/>
    <property type="match status" value="1"/>
</dbReference>
<dbReference type="CDD" id="cd11567">
    <property type="entry name" value="YciH_like"/>
    <property type="match status" value="1"/>
</dbReference>
<dbReference type="GO" id="GO:0003743">
    <property type="term" value="F:translation initiation factor activity"/>
    <property type="evidence" value="ECO:0007669"/>
    <property type="project" value="UniProtKB-KW"/>
</dbReference>
<evidence type="ECO:0000256" key="2">
    <source>
        <dbReference type="ARBA" id="ARBA00022917"/>
    </source>
</evidence>
<evidence type="ECO:0000256" key="1">
    <source>
        <dbReference type="ARBA" id="ARBA00022845"/>
    </source>
</evidence>